<organism evidence="2 3">
    <name type="scientific">Candidatus Chloroploca asiatica</name>
    <dbReference type="NCBI Taxonomy" id="1506545"/>
    <lineage>
        <taxon>Bacteria</taxon>
        <taxon>Bacillati</taxon>
        <taxon>Chloroflexota</taxon>
        <taxon>Chloroflexia</taxon>
        <taxon>Chloroflexales</taxon>
        <taxon>Chloroflexineae</taxon>
        <taxon>Oscillochloridaceae</taxon>
        <taxon>Candidatus Chloroploca</taxon>
    </lineage>
</organism>
<feature type="compositionally biased region" description="Polar residues" evidence="1">
    <location>
        <begin position="567"/>
        <end position="577"/>
    </location>
</feature>
<protein>
    <submittedName>
        <fullName evidence="2">Type I-C CRISPR-associated protein Cas8c/Csd1</fullName>
    </submittedName>
</protein>
<dbReference type="AlphaFoldDB" id="A0A2H3KP68"/>
<keyword evidence="3" id="KW-1185">Reference proteome</keyword>
<dbReference type="EMBL" id="LYXE01000170">
    <property type="protein sequence ID" value="PDV96936.1"/>
    <property type="molecule type" value="Genomic_DNA"/>
</dbReference>
<evidence type="ECO:0000313" key="2">
    <source>
        <dbReference type="EMBL" id="PDV96936.1"/>
    </source>
</evidence>
<dbReference type="OrthoDB" id="9778918at2"/>
<accession>A0A2H3KP68</accession>
<dbReference type="Pfam" id="PF09709">
    <property type="entry name" value="Cas_Csd1"/>
    <property type="match status" value="1"/>
</dbReference>
<evidence type="ECO:0000313" key="3">
    <source>
        <dbReference type="Proteomes" id="UP000220922"/>
    </source>
</evidence>
<dbReference type="RefSeq" id="WP_097654877.1">
    <property type="nucleotide sequence ID" value="NZ_LYXE01000170.1"/>
</dbReference>
<dbReference type="NCBIfam" id="TIGR01863">
    <property type="entry name" value="cas_Csd1"/>
    <property type="match status" value="1"/>
</dbReference>
<sequence>MLLQRLKEYADERMALPPTLYSEMPVRYIIELDFTGKLLSPYPTDTADPANARTKRGTQRYVPQVQRANVIRPLLFADKADYTLGLGGEQAKPERVRACHQAYCDLVARCAADTQEVAVQAILAFVTNDPTGKLQLPDDFDPSALITFRVDGEFPTELPGVQEFWAQEHNPASRNATIMQCLICGRERPVLTRLQGKIKGIPGGQTAGTSVISANEKAFESYGLEASLVAPTCADCGERFTKALNHLLGDQESRFVLGNTIFVYWTKRPITGLNLHSMLSEPQAHDVKALRDSAYLGRAEPEVDATAFYAIVLSAGGGRAVIRDWIDATVGVVKQNLHEWFARQQIVNESGQIAAPLGIARLADATLRIQGDGKADREGLIASIPPALLSSALLGTPVPVALLAQVIGRARAEQRVTLSRAALIKLILVTHYQQKENTFMVALDPAHPDPGYQCGRLLAVLADIQDEAIGTTTVVERFFGTASSAPQLVFHRLVRGAQPHLTKLARDNERAYYALDRRLEEILSQLQGFPTVLTLEQQGLFMLGFYHQRAFNRAQARAARERKQAENPAQESMFSDA</sequence>
<gene>
    <name evidence="2" type="ORF">A9Q02_05170</name>
</gene>
<name>A0A2H3KP68_9CHLR</name>
<dbReference type="InterPro" id="IPR010144">
    <property type="entry name" value="CRISPR-assoc_prot_Csd1-typ"/>
</dbReference>
<reference evidence="2 3" key="1">
    <citation type="submission" date="2016-05" db="EMBL/GenBank/DDBJ databases">
        <authorList>
            <person name="Lavstsen T."/>
            <person name="Jespersen J.S."/>
        </authorList>
    </citation>
    <scope>NUCLEOTIDE SEQUENCE [LARGE SCALE GENOMIC DNA]</scope>
    <source>
        <strain evidence="2 3">B7-9</strain>
    </source>
</reference>
<proteinExistence type="predicted"/>
<evidence type="ECO:0000256" key="1">
    <source>
        <dbReference type="SAM" id="MobiDB-lite"/>
    </source>
</evidence>
<dbReference type="Proteomes" id="UP000220922">
    <property type="component" value="Unassembled WGS sequence"/>
</dbReference>
<comment type="caution">
    <text evidence="2">The sequence shown here is derived from an EMBL/GenBank/DDBJ whole genome shotgun (WGS) entry which is preliminary data.</text>
</comment>
<feature type="region of interest" description="Disordered" evidence="1">
    <location>
        <begin position="558"/>
        <end position="577"/>
    </location>
</feature>